<name>A0A1I6QP97_9EURY</name>
<gene>
    <name evidence="1" type="ORF">SAMN04488556_1411</name>
</gene>
<evidence type="ECO:0008006" key="3">
    <source>
        <dbReference type="Google" id="ProtNLM"/>
    </source>
</evidence>
<dbReference type="Proteomes" id="UP000199199">
    <property type="component" value="Unassembled WGS sequence"/>
</dbReference>
<dbReference type="InterPro" id="IPR043519">
    <property type="entry name" value="NT_sf"/>
</dbReference>
<evidence type="ECO:0000313" key="1">
    <source>
        <dbReference type="EMBL" id="SFS54138.1"/>
    </source>
</evidence>
<dbReference type="RefSeq" id="WP_245779400.1">
    <property type="nucleotide sequence ID" value="NZ_FOZS01000001.1"/>
</dbReference>
<reference evidence="2" key="1">
    <citation type="submission" date="2016-10" db="EMBL/GenBank/DDBJ databases">
        <authorList>
            <person name="Varghese N."/>
            <person name="Submissions S."/>
        </authorList>
    </citation>
    <scope>NUCLEOTIDE SEQUENCE [LARGE SCALE GENOMIC DNA]</scope>
    <source>
        <strain evidence="2">DSM 22427</strain>
    </source>
</reference>
<dbReference type="SUPFAM" id="SSF81301">
    <property type="entry name" value="Nucleotidyltransferase"/>
    <property type="match status" value="1"/>
</dbReference>
<proteinExistence type="predicted"/>
<protein>
    <recommendedName>
        <fullName evidence="3">Nucleotidyltransferase domain-containing protein</fullName>
    </recommendedName>
</protein>
<organism evidence="1 2">
    <name type="scientific">Halostagnicola kamekurae</name>
    <dbReference type="NCBI Taxonomy" id="619731"/>
    <lineage>
        <taxon>Archaea</taxon>
        <taxon>Methanobacteriati</taxon>
        <taxon>Methanobacteriota</taxon>
        <taxon>Stenosarchaea group</taxon>
        <taxon>Halobacteria</taxon>
        <taxon>Halobacteriales</taxon>
        <taxon>Natrialbaceae</taxon>
        <taxon>Halostagnicola</taxon>
    </lineage>
</organism>
<dbReference type="AlphaFoldDB" id="A0A1I6QP97"/>
<accession>A0A1I6QP97</accession>
<keyword evidence="2" id="KW-1185">Reference proteome</keyword>
<sequence>MRDDARVSTATFPDSIDLEGMRSVLAETDVRYAVAFGSYTTGSETASSDFDVCV</sequence>
<evidence type="ECO:0000313" key="2">
    <source>
        <dbReference type="Proteomes" id="UP000199199"/>
    </source>
</evidence>
<dbReference type="Gene3D" id="3.30.460.10">
    <property type="entry name" value="Beta Polymerase, domain 2"/>
    <property type="match status" value="1"/>
</dbReference>
<dbReference type="EMBL" id="FOZS01000001">
    <property type="protein sequence ID" value="SFS54138.1"/>
    <property type="molecule type" value="Genomic_DNA"/>
</dbReference>